<evidence type="ECO:0000313" key="1">
    <source>
        <dbReference type="EMBL" id="CAD2198512.1"/>
    </source>
</evidence>
<dbReference type="AlphaFoldDB" id="A0A6V7XH28"/>
<name>A0A6V7XH28_MELEN</name>
<dbReference type="EMBL" id="CAJEWN010001570">
    <property type="protein sequence ID" value="CAD2198512.1"/>
    <property type="molecule type" value="Genomic_DNA"/>
</dbReference>
<proteinExistence type="predicted"/>
<evidence type="ECO:0000313" key="2">
    <source>
        <dbReference type="Proteomes" id="UP000580250"/>
    </source>
</evidence>
<reference evidence="1 2" key="1">
    <citation type="submission" date="2020-08" db="EMBL/GenBank/DDBJ databases">
        <authorList>
            <person name="Koutsovoulos G."/>
            <person name="Danchin GJ E."/>
        </authorList>
    </citation>
    <scope>NUCLEOTIDE SEQUENCE [LARGE SCALE GENOMIC DNA]</scope>
</reference>
<protein>
    <submittedName>
        <fullName evidence="1">Uncharacterized protein</fullName>
    </submittedName>
</protein>
<organism evidence="1 2">
    <name type="scientific">Meloidogyne enterolobii</name>
    <name type="common">Root-knot nematode worm</name>
    <name type="synonym">Meloidogyne mayaguensis</name>
    <dbReference type="NCBI Taxonomy" id="390850"/>
    <lineage>
        <taxon>Eukaryota</taxon>
        <taxon>Metazoa</taxon>
        <taxon>Ecdysozoa</taxon>
        <taxon>Nematoda</taxon>
        <taxon>Chromadorea</taxon>
        <taxon>Rhabditida</taxon>
        <taxon>Tylenchina</taxon>
        <taxon>Tylenchomorpha</taxon>
        <taxon>Tylenchoidea</taxon>
        <taxon>Meloidogynidae</taxon>
        <taxon>Meloidogyninae</taxon>
        <taxon>Meloidogyne</taxon>
    </lineage>
</organism>
<accession>A0A6V7XH28</accession>
<gene>
    <name evidence="1" type="ORF">MENT_LOCUS51832</name>
</gene>
<sequence length="42" mass="5245">MLFWEELEQYQNRVLFNKLLELLNLLMASRLWLWILCSMDDI</sequence>
<dbReference type="Proteomes" id="UP000580250">
    <property type="component" value="Unassembled WGS sequence"/>
</dbReference>
<comment type="caution">
    <text evidence="1">The sequence shown here is derived from an EMBL/GenBank/DDBJ whole genome shotgun (WGS) entry which is preliminary data.</text>
</comment>